<evidence type="ECO:0000256" key="1">
    <source>
        <dbReference type="SAM" id="Phobius"/>
    </source>
</evidence>
<keyword evidence="1" id="KW-1133">Transmembrane helix</keyword>
<keyword evidence="3" id="KW-1185">Reference proteome</keyword>
<dbReference type="EMBL" id="AXCM01003001">
    <property type="status" value="NOT_ANNOTATED_CDS"/>
    <property type="molecule type" value="Genomic_DNA"/>
</dbReference>
<keyword evidence="1" id="KW-0472">Membrane</keyword>
<keyword evidence="1" id="KW-0812">Transmembrane</keyword>
<organism evidence="2 3">
    <name type="scientific">Anopheles culicifacies</name>
    <dbReference type="NCBI Taxonomy" id="139723"/>
    <lineage>
        <taxon>Eukaryota</taxon>
        <taxon>Metazoa</taxon>
        <taxon>Ecdysozoa</taxon>
        <taxon>Arthropoda</taxon>
        <taxon>Hexapoda</taxon>
        <taxon>Insecta</taxon>
        <taxon>Pterygota</taxon>
        <taxon>Neoptera</taxon>
        <taxon>Endopterygota</taxon>
        <taxon>Diptera</taxon>
        <taxon>Nematocera</taxon>
        <taxon>Culicoidea</taxon>
        <taxon>Culicidae</taxon>
        <taxon>Anophelinae</taxon>
        <taxon>Anopheles</taxon>
        <taxon>culicifacies species complex</taxon>
    </lineage>
</organism>
<evidence type="ECO:0000313" key="2">
    <source>
        <dbReference type="EnsemblMetazoa" id="ACUA023643-PA"/>
    </source>
</evidence>
<protein>
    <submittedName>
        <fullName evidence="2">Uncharacterized protein</fullName>
    </submittedName>
</protein>
<accession>A0A182MQ74</accession>
<dbReference type="Proteomes" id="UP000075883">
    <property type="component" value="Unassembled WGS sequence"/>
</dbReference>
<sequence>MQRPRPQPFLATVGGSVTLQIVALLALILIVARNPVRCLHLEVERVNHLLLDNAKLHIVHRVNATHTNYALAHMIVKRIDLERPAPQNGQSTVGFIDLNSNCTPTRVPPDCHTFESLLNSLGHQ</sequence>
<evidence type="ECO:0000313" key="3">
    <source>
        <dbReference type="Proteomes" id="UP000075883"/>
    </source>
</evidence>
<reference evidence="2" key="2">
    <citation type="submission" date="2020-05" db="UniProtKB">
        <authorList>
            <consortium name="EnsemblMetazoa"/>
        </authorList>
    </citation>
    <scope>IDENTIFICATION</scope>
    <source>
        <strain evidence="2">A-37</strain>
    </source>
</reference>
<dbReference type="EnsemblMetazoa" id="ACUA023643-RA">
    <property type="protein sequence ID" value="ACUA023643-PA"/>
    <property type="gene ID" value="ACUA023643"/>
</dbReference>
<dbReference type="AlphaFoldDB" id="A0A182MQ74"/>
<proteinExistence type="predicted"/>
<dbReference type="VEuPathDB" id="VectorBase:ACUA023643"/>
<reference evidence="3" key="1">
    <citation type="submission" date="2013-09" db="EMBL/GenBank/DDBJ databases">
        <title>The Genome Sequence of Anopheles culicifacies species A.</title>
        <authorList>
            <consortium name="The Broad Institute Genomics Platform"/>
            <person name="Neafsey D.E."/>
            <person name="Besansky N."/>
            <person name="Howell P."/>
            <person name="Walton C."/>
            <person name="Young S.K."/>
            <person name="Zeng Q."/>
            <person name="Gargeya S."/>
            <person name="Fitzgerald M."/>
            <person name="Haas B."/>
            <person name="Abouelleil A."/>
            <person name="Allen A.W."/>
            <person name="Alvarado L."/>
            <person name="Arachchi H.M."/>
            <person name="Berlin A.M."/>
            <person name="Chapman S.B."/>
            <person name="Gainer-Dewar J."/>
            <person name="Goldberg J."/>
            <person name="Griggs A."/>
            <person name="Gujja S."/>
            <person name="Hansen M."/>
            <person name="Howarth C."/>
            <person name="Imamovic A."/>
            <person name="Ireland A."/>
            <person name="Larimer J."/>
            <person name="McCowan C."/>
            <person name="Murphy C."/>
            <person name="Pearson M."/>
            <person name="Poon T.W."/>
            <person name="Priest M."/>
            <person name="Roberts A."/>
            <person name="Saif S."/>
            <person name="Shea T."/>
            <person name="Sisk P."/>
            <person name="Sykes S."/>
            <person name="Wortman J."/>
            <person name="Nusbaum C."/>
            <person name="Birren B."/>
        </authorList>
    </citation>
    <scope>NUCLEOTIDE SEQUENCE [LARGE SCALE GENOMIC DNA]</scope>
    <source>
        <strain evidence="3">A-37</strain>
    </source>
</reference>
<feature type="transmembrane region" description="Helical" evidence="1">
    <location>
        <begin position="9"/>
        <end position="32"/>
    </location>
</feature>
<name>A0A182MQ74_9DIPT</name>